<keyword evidence="1" id="KW-0175">Coiled coil</keyword>
<gene>
    <name evidence="2" type="ORF">Edafosvirus4_51</name>
</gene>
<evidence type="ECO:0000256" key="1">
    <source>
        <dbReference type="SAM" id="Coils"/>
    </source>
</evidence>
<feature type="coiled-coil region" evidence="1">
    <location>
        <begin position="3"/>
        <end position="51"/>
    </location>
</feature>
<sequence length="209" mass="24829">MSLEELKKKRDKLSQSIEELNKQKDELEDEIKNLTEELTEFDEKIQIDEDTYLPFDIDIKNLPDFVKPPEAVHIYCTSGSHNISYHVEYDGLEFYIRDRPDETYPYSFQVSLNGSIILQNTYPYKGLPNLVKIYYVRDAPDCDSLQSVDLCSFEMLLERAKKIMGKTWVDNMAYGFILMHFWVLFHYKYGYDSNHPNYNIYEIFSKNAY</sequence>
<name>A0A3G4ZT60_9VIRU</name>
<reference evidence="2" key="1">
    <citation type="submission" date="2018-10" db="EMBL/GenBank/DDBJ databases">
        <title>Hidden diversity of soil giant viruses.</title>
        <authorList>
            <person name="Schulz F."/>
            <person name="Alteio L."/>
            <person name="Goudeau D."/>
            <person name="Ryan E.M."/>
            <person name="Malmstrom R.R."/>
            <person name="Blanchard J."/>
            <person name="Woyke T."/>
        </authorList>
    </citation>
    <scope>NUCLEOTIDE SEQUENCE</scope>
    <source>
        <strain evidence="2">EDV1</strain>
    </source>
</reference>
<evidence type="ECO:0000313" key="2">
    <source>
        <dbReference type="EMBL" id="AYV78067.1"/>
    </source>
</evidence>
<protein>
    <submittedName>
        <fullName evidence="2">Putative orfan</fullName>
    </submittedName>
</protein>
<dbReference type="EMBL" id="MK072069">
    <property type="protein sequence ID" value="AYV78067.1"/>
    <property type="molecule type" value="Genomic_DNA"/>
</dbReference>
<organism evidence="2">
    <name type="scientific">Edafosvirus sp</name>
    <dbReference type="NCBI Taxonomy" id="2487765"/>
    <lineage>
        <taxon>Viruses</taxon>
        <taxon>Varidnaviria</taxon>
        <taxon>Bamfordvirae</taxon>
        <taxon>Nucleocytoviricota</taxon>
        <taxon>Megaviricetes</taxon>
        <taxon>Imitervirales</taxon>
        <taxon>Mimiviridae</taxon>
        <taxon>Klosneuvirinae</taxon>
    </lineage>
</organism>
<accession>A0A3G4ZT60</accession>
<proteinExistence type="predicted"/>